<proteinExistence type="predicted"/>
<protein>
    <submittedName>
        <fullName evidence="3">DedA family protein</fullName>
    </submittedName>
</protein>
<keyword evidence="1" id="KW-1133">Transmembrane helix</keyword>
<evidence type="ECO:0000259" key="2">
    <source>
        <dbReference type="Pfam" id="PF09335"/>
    </source>
</evidence>
<sequence>MGDWSSLVMLFATSFLSATLLPGGSEANMVYLLHHHSYPESVIIAIASVGNTLGGMTNYAIGRWLPDYQPKRRWDRHALAWLKRYGYAALLLSWVPAIGDPLCVVAGWLRLRQSWCWLVIFSAKTARYLILVLSYHWVAG</sequence>
<accession>A0ABX6K1V0</accession>
<keyword evidence="1" id="KW-0472">Membrane</keyword>
<reference evidence="3 4" key="1">
    <citation type="submission" date="2020-03" db="EMBL/GenBank/DDBJ databases">
        <title>Genome mining reveals the biosynthetic pathways of PHA and ectoines of the halophilic strain Salinivibrio costicola M318 isolated from fermented shrimp paste.</title>
        <authorList>
            <person name="Doan T.V."/>
            <person name="Tran L.T."/>
            <person name="Trieu T.A."/>
            <person name="Nguyen Q.V."/>
            <person name="Quach T.N."/>
            <person name="Phi T.Q."/>
            <person name="Kumar S."/>
        </authorList>
    </citation>
    <scope>NUCLEOTIDE SEQUENCE [LARGE SCALE GENOMIC DNA]</scope>
    <source>
        <strain evidence="3 4">M318</strain>
    </source>
</reference>
<dbReference type="Pfam" id="PF09335">
    <property type="entry name" value="VTT_dom"/>
    <property type="match status" value="1"/>
</dbReference>
<evidence type="ECO:0000256" key="1">
    <source>
        <dbReference type="SAM" id="Phobius"/>
    </source>
</evidence>
<feature type="transmembrane region" description="Helical" evidence="1">
    <location>
        <begin position="85"/>
        <end position="109"/>
    </location>
</feature>
<feature type="transmembrane region" description="Helical" evidence="1">
    <location>
        <begin position="43"/>
        <end position="65"/>
    </location>
</feature>
<dbReference type="EMBL" id="CP050266">
    <property type="protein sequence ID" value="QIR05449.1"/>
    <property type="molecule type" value="Genomic_DNA"/>
</dbReference>
<evidence type="ECO:0000313" key="3">
    <source>
        <dbReference type="EMBL" id="QIR05449.1"/>
    </source>
</evidence>
<keyword evidence="1" id="KW-0812">Transmembrane</keyword>
<dbReference type="RefSeq" id="WP_069586873.1">
    <property type="nucleotide sequence ID" value="NZ_CP050266.1"/>
</dbReference>
<dbReference type="PANTHER" id="PTHR42709:SF4">
    <property type="entry name" value="INNER MEMBRANE PROTEIN YQAA"/>
    <property type="match status" value="1"/>
</dbReference>
<dbReference type="PANTHER" id="PTHR42709">
    <property type="entry name" value="ALKALINE PHOSPHATASE LIKE PROTEIN"/>
    <property type="match status" value="1"/>
</dbReference>
<dbReference type="InterPro" id="IPR051311">
    <property type="entry name" value="DedA_domain"/>
</dbReference>
<name>A0ABX6K1V0_SALCS</name>
<feature type="transmembrane region" description="Helical" evidence="1">
    <location>
        <begin position="115"/>
        <end position="138"/>
    </location>
</feature>
<organism evidence="3 4">
    <name type="scientific">Salinivibrio costicola</name>
    <name type="common">Vibrio costicola</name>
    <dbReference type="NCBI Taxonomy" id="51367"/>
    <lineage>
        <taxon>Bacteria</taxon>
        <taxon>Pseudomonadati</taxon>
        <taxon>Pseudomonadota</taxon>
        <taxon>Gammaproteobacteria</taxon>
        <taxon>Vibrionales</taxon>
        <taxon>Vibrionaceae</taxon>
        <taxon>Salinivibrio</taxon>
    </lineage>
</organism>
<gene>
    <name evidence="3" type="ORF">HBA18_03090</name>
</gene>
<feature type="domain" description="VTT" evidence="2">
    <location>
        <begin position="43"/>
        <end position="133"/>
    </location>
</feature>
<dbReference type="Proteomes" id="UP000501408">
    <property type="component" value="Chromosome 1"/>
</dbReference>
<dbReference type="InterPro" id="IPR032816">
    <property type="entry name" value="VTT_dom"/>
</dbReference>
<keyword evidence="4" id="KW-1185">Reference proteome</keyword>
<evidence type="ECO:0000313" key="4">
    <source>
        <dbReference type="Proteomes" id="UP000501408"/>
    </source>
</evidence>